<dbReference type="OrthoDB" id="20035at2759"/>
<sequence>MLKLYVATVVRHITENMPPDSPTVDGESGQTASSVQFLLFLITGNGLKSPRFLKTPELMRREDVTKSLDRGLRKHNSCEELRYETTGTWGFGTSSPSANIPRADVEPIIRPDLLPSMMVNPSKLE</sequence>
<dbReference type="Proteomes" id="UP001163046">
    <property type="component" value="Unassembled WGS sequence"/>
</dbReference>
<accession>A0A9X0CMX1</accession>
<comment type="caution">
    <text evidence="1">The sequence shown here is derived from an EMBL/GenBank/DDBJ whole genome shotgun (WGS) entry which is preliminary data.</text>
</comment>
<dbReference type="EMBL" id="MU827248">
    <property type="protein sequence ID" value="KAJ7367411.1"/>
    <property type="molecule type" value="Genomic_DNA"/>
</dbReference>
<organism evidence="1 2">
    <name type="scientific">Desmophyllum pertusum</name>
    <dbReference type="NCBI Taxonomy" id="174260"/>
    <lineage>
        <taxon>Eukaryota</taxon>
        <taxon>Metazoa</taxon>
        <taxon>Cnidaria</taxon>
        <taxon>Anthozoa</taxon>
        <taxon>Hexacorallia</taxon>
        <taxon>Scleractinia</taxon>
        <taxon>Caryophylliina</taxon>
        <taxon>Caryophylliidae</taxon>
        <taxon>Desmophyllum</taxon>
    </lineage>
</organism>
<proteinExistence type="predicted"/>
<feature type="non-terminal residue" evidence="1">
    <location>
        <position position="1"/>
    </location>
</feature>
<keyword evidence="2" id="KW-1185">Reference proteome</keyword>
<evidence type="ECO:0000313" key="1">
    <source>
        <dbReference type="EMBL" id="KAJ7367411.1"/>
    </source>
</evidence>
<name>A0A9X0CMX1_9CNID</name>
<evidence type="ECO:0000313" key="2">
    <source>
        <dbReference type="Proteomes" id="UP001163046"/>
    </source>
</evidence>
<protein>
    <submittedName>
        <fullName evidence="1">Uncharacterized protein</fullName>
    </submittedName>
</protein>
<gene>
    <name evidence="1" type="ORF">OS493_040570</name>
</gene>
<dbReference type="AlphaFoldDB" id="A0A9X0CMX1"/>
<reference evidence="1" key="1">
    <citation type="submission" date="2023-01" db="EMBL/GenBank/DDBJ databases">
        <title>Genome assembly of the deep-sea coral Lophelia pertusa.</title>
        <authorList>
            <person name="Herrera S."/>
            <person name="Cordes E."/>
        </authorList>
    </citation>
    <scope>NUCLEOTIDE SEQUENCE</scope>
    <source>
        <strain evidence="1">USNM1676648</strain>
        <tissue evidence="1">Polyp</tissue>
    </source>
</reference>